<dbReference type="PROSITE" id="PS00358">
    <property type="entry name" value="RIBOSOMAL_L5"/>
    <property type="match status" value="1"/>
</dbReference>
<keyword evidence="2 6" id="KW-0689">Ribosomal protein</keyword>
<evidence type="ECO:0000313" key="9">
    <source>
        <dbReference type="EMBL" id="AHA44486.1"/>
    </source>
</evidence>
<evidence type="ECO:0000256" key="6">
    <source>
        <dbReference type="RuleBase" id="RU003930"/>
    </source>
</evidence>
<dbReference type="PIRSF" id="PIRSF002161">
    <property type="entry name" value="Ribosomal_L5"/>
    <property type="match status" value="1"/>
</dbReference>
<dbReference type="FunFam" id="3.30.1440.10:FF:000002">
    <property type="entry name" value="60S ribosomal protein L11"/>
    <property type="match status" value="1"/>
</dbReference>
<feature type="domain" description="Large ribosomal subunit protein uL5 C-terminal" evidence="8">
    <location>
        <begin position="66"/>
        <end position="163"/>
    </location>
</feature>
<dbReference type="Gene3D" id="3.30.1440.10">
    <property type="match status" value="1"/>
</dbReference>
<feature type="domain" description="Large ribosomal subunit protein uL5 N-terminal" evidence="7">
    <location>
        <begin position="9"/>
        <end position="62"/>
    </location>
</feature>
<evidence type="ECO:0000259" key="7">
    <source>
        <dbReference type="Pfam" id="PF00281"/>
    </source>
</evidence>
<dbReference type="SUPFAM" id="SSF55282">
    <property type="entry name" value="RL5-like"/>
    <property type="match status" value="1"/>
</dbReference>
<evidence type="ECO:0000256" key="5">
    <source>
        <dbReference type="ARBA" id="ARBA00035322"/>
    </source>
</evidence>
<dbReference type="GO" id="GO:0006412">
    <property type="term" value="P:translation"/>
    <property type="evidence" value="ECO:0007669"/>
    <property type="project" value="InterPro"/>
</dbReference>
<dbReference type="GO" id="GO:0005840">
    <property type="term" value="C:ribosome"/>
    <property type="evidence" value="ECO:0007669"/>
    <property type="project" value="UniProtKB-KW"/>
</dbReference>
<proteinExistence type="evidence at transcript level"/>
<dbReference type="PANTHER" id="PTHR11994">
    <property type="entry name" value="60S RIBOSOMAL PROTEIN L11-RELATED"/>
    <property type="match status" value="1"/>
</dbReference>
<dbReference type="Pfam" id="PF00281">
    <property type="entry name" value="Ribosomal_L5"/>
    <property type="match status" value="1"/>
</dbReference>
<dbReference type="InterPro" id="IPR057266">
    <property type="entry name" value="Ribosomal_uL5_euk/arc-type"/>
</dbReference>
<accession>V5L1X2</accession>
<keyword evidence="3 6" id="KW-0687">Ribonucleoprotein</keyword>
<organism evidence="9">
    <name type="scientific">Pectinaria gouldii</name>
    <name type="common">Trumpet worm</name>
    <name type="synonym">Ice-cream cone worm</name>
    <dbReference type="NCBI Taxonomy" id="260746"/>
    <lineage>
        <taxon>Eukaryota</taxon>
        <taxon>Metazoa</taxon>
        <taxon>Spiralia</taxon>
        <taxon>Lophotrochozoa</taxon>
        <taxon>Annelida</taxon>
        <taxon>Polychaeta</taxon>
        <taxon>Sedentaria</taxon>
        <taxon>Canalipalpata</taxon>
        <taxon>Terebellida</taxon>
        <taxon>Terebelliformia</taxon>
        <taxon>Pectinariidae</taxon>
        <taxon>Pectinaria</taxon>
    </lineage>
</organism>
<dbReference type="InterPro" id="IPR022803">
    <property type="entry name" value="Ribosomal_uL5_dom_sf"/>
</dbReference>
<reference evidence="9" key="1">
    <citation type="submission" date="2013-07" db="EMBL/GenBank/DDBJ databases">
        <authorList>
            <person name="Rohr K.E."/>
            <person name="Rackow A.R."/>
            <person name="Miller C.S."/>
            <person name="Schiller A.D."/>
            <person name="Dean M.A."/>
        </authorList>
    </citation>
    <scope>NUCLEOTIDE SEQUENCE</scope>
    <source>
        <strain evidence="9">AS37</strain>
        <tissue evidence="9">Head</tissue>
    </source>
</reference>
<dbReference type="AlphaFoldDB" id="V5L1X2"/>
<evidence type="ECO:0000256" key="2">
    <source>
        <dbReference type="ARBA" id="ARBA00022980"/>
    </source>
</evidence>
<dbReference type="InterPro" id="IPR031310">
    <property type="entry name" value="Ribosomal_uL5_N"/>
</dbReference>
<dbReference type="InterPro" id="IPR031309">
    <property type="entry name" value="Ribosomal_uL5_C"/>
</dbReference>
<evidence type="ECO:0000259" key="8">
    <source>
        <dbReference type="Pfam" id="PF00673"/>
    </source>
</evidence>
<name>V5L1X2_PECGU</name>
<evidence type="ECO:0000256" key="1">
    <source>
        <dbReference type="ARBA" id="ARBA00008553"/>
    </source>
</evidence>
<evidence type="ECO:0000256" key="3">
    <source>
        <dbReference type="ARBA" id="ARBA00023274"/>
    </source>
</evidence>
<evidence type="ECO:0000256" key="4">
    <source>
        <dbReference type="ARBA" id="ARBA00035245"/>
    </source>
</evidence>
<dbReference type="InterPro" id="IPR020929">
    <property type="entry name" value="Ribosomal_uL5_CS"/>
</dbReference>
<dbReference type="GO" id="GO:1990904">
    <property type="term" value="C:ribonucleoprotein complex"/>
    <property type="evidence" value="ECO:0007669"/>
    <property type="project" value="UniProtKB-KW"/>
</dbReference>
<comment type="similarity">
    <text evidence="1 6">Belongs to the universal ribosomal protein uL5 family.</text>
</comment>
<sequence>MAEDKKRQNPMRELRIAKLCLNICVGESGDRLTRASKVLEQLSGQEPVFSKARYTVRSFGIRRNEKIAVHCTVRGSKAEEILERGLKVKEYELRKNNFSKTGNFGFGIQEHIDLGIKYDPGIGIYGMDFCVVMARPGFNVAYRRKKTSKIGNKHKINKEETMRWFQQKYDGVILPGSRQLHPQCCVNVAK</sequence>
<protein>
    <recommendedName>
        <fullName evidence="4">Large ribosomal subunit protein uL5</fullName>
    </recommendedName>
    <alternativeName>
        <fullName evidence="5">60S ribosomal protein L11</fullName>
    </alternativeName>
</protein>
<dbReference type="InterPro" id="IPR002132">
    <property type="entry name" value="Ribosomal_uL5"/>
</dbReference>
<dbReference type="GO" id="GO:0003735">
    <property type="term" value="F:structural constituent of ribosome"/>
    <property type="evidence" value="ECO:0007669"/>
    <property type="project" value="InterPro"/>
</dbReference>
<dbReference type="Pfam" id="PF00673">
    <property type="entry name" value="Ribosomal_L5_C"/>
    <property type="match status" value="1"/>
</dbReference>
<dbReference type="NCBIfam" id="NF003258">
    <property type="entry name" value="PRK04219.1"/>
    <property type="match status" value="1"/>
</dbReference>
<dbReference type="EMBL" id="KF479355">
    <property type="protein sequence ID" value="AHA44486.1"/>
    <property type="molecule type" value="mRNA"/>
</dbReference>